<comment type="caution">
    <text evidence="2">The sequence shown here is derived from an EMBL/GenBank/DDBJ whole genome shotgun (WGS) entry which is preliminary data.</text>
</comment>
<feature type="non-terminal residue" evidence="2">
    <location>
        <position position="1"/>
    </location>
</feature>
<dbReference type="EMBL" id="CAJMWV010002504">
    <property type="protein sequence ID" value="CAE6464317.1"/>
    <property type="molecule type" value="Genomic_DNA"/>
</dbReference>
<evidence type="ECO:0000313" key="2">
    <source>
        <dbReference type="EMBL" id="CAE6464317.1"/>
    </source>
</evidence>
<feature type="region of interest" description="Disordered" evidence="1">
    <location>
        <begin position="14"/>
        <end position="38"/>
    </location>
</feature>
<evidence type="ECO:0000313" key="3">
    <source>
        <dbReference type="Proteomes" id="UP000663831"/>
    </source>
</evidence>
<feature type="region of interest" description="Disordered" evidence="1">
    <location>
        <begin position="75"/>
        <end position="107"/>
    </location>
</feature>
<dbReference type="AlphaFoldDB" id="A0A8H3BQZ4"/>
<evidence type="ECO:0000256" key="1">
    <source>
        <dbReference type="SAM" id="MobiDB-lite"/>
    </source>
</evidence>
<organism evidence="2 3">
    <name type="scientific">Rhizoctonia solani</name>
    <dbReference type="NCBI Taxonomy" id="456999"/>
    <lineage>
        <taxon>Eukaryota</taxon>
        <taxon>Fungi</taxon>
        <taxon>Dikarya</taxon>
        <taxon>Basidiomycota</taxon>
        <taxon>Agaricomycotina</taxon>
        <taxon>Agaricomycetes</taxon>
        <taxon>Cantharellales</taxon>
        <taxon>Ceratobasidiaceae</taxon>
        <taxon>Rhizoctonia</taxon>
    </lineage>
</organism>
<dbReference type="OrthoDB" id="65569at2759"/>
<accession>A0A8H3BQZ4</accession>
<dbReference type="Proteomes" id="UP000663831">
    <property type="component" value="Unassembled WGS sequence"/>
</dbReference>
<name>A0A8H3BQZ4_9AGAM</name>
<gene>
    <name evidence="2" type="ORF">RDB_LOCUS79633</name>
</gene>
<sequence length="128" mass="13729">PWVPATLAFALDHPGATPARRASLTPQARAQDAKSEDKYQCKIRPLSHESGRPVMGLPPQQPSLAVVDKLHASNHIPGASSPLATRRSVNPTTYRPVPPKHHSPEPRCPIGTWGGEYGPTAQFGSVNC</sequence>
<proteinExistence type="predicted"/>
<reference evidence="2" key="1">
    <citation type="submission" date="2021-01" db="EMBL/GenBank/DDBJ databases">
        <authorList>
            <person name="Kaushik A."/>
        </authorList>
    </citation>
    <scope>NUCLEOTIDE SEQUENCE</scope>
    <source>
        <strain evidence="2">AG3-1AP</strain>
    </source>
</reference>
<protein>
    <submittedName>
        <fullName evidence="2">Uncharacterized protein</fullName>
    </submittedName>
</protein>